<dbReference type="EMBL" id="FTOD01000008">
    <property type="protein sequence ID" value="SIS95551.1"/>
    <property type="molecule type" value="Genomic_DNA"/>
</dbReference>
<sequence length="115" mass="13157">MAQWKEITTLEEWEQVLRQSAEHPALVMKHSTRCSVSAEAWEAYQKFVSTVAPETVEYIMVKVIESRPVSNRIAEDLGVQHKSPQAILVKDGEEVWNTSHWHITVESLENALKTV</sequence>
<dbReference type="RefSeq" id="WP_076525519.1">
    <property type="nucleotide sequence ID" value="NZ_CP048103.1"/>
</dbReference>
<dbReference type="OrthoDB" id="677051at2"/>
<organism evidence="1 2">
    <name type="scientific">Kroppenstedtia eburnea</name>
    <dbReference type="NCBI Taxonomy" id="714067"/>
    <lineage>
        <taxon>Bacteria</taxon>
        <taxon>Bacillati</taxon>
        <taxon>Bacillota</taxon>
        <taxon>Bacilli</taxon>
        <taxon>Bacillales</taxon>
        <taxon>Thermoactinomycetaceae</taxon>
        <taxon>Kroppenstedtia</taxon>
    </lineage>
</organism>
<accession>A0A1N7NBF4</accession>
<dbReference type="Proteomes" id="UP000186795">
    <property type="component" value="Unassembled WGS sequence"/>
</dbReference>
<proteinExistence type="predicted"/>
<name>A0A1N7NBF4_9BACL</name>
<protein>
    <submittedName>
        <fullName evidence="1">Bacillithiol system protein YtxJ</fullName>
    </submittedName>
</protein>
<evidence type="ECO:0000313" key="2">
    <source>
        <dbReference type="Proteomes" id="UP000186795"/>
    </source>
</evidence>
<keyword evidence="2" id="KW-1185">Reference proteome</keyword>
<dbReference type="InterPro" id="IPR022551">
    <property type="entry name" value="BrxC"/>
</dbReference>
<dbReference type="NCBIfam" id="TIGR04019">
    <property type="entry name" value="B_thiol_YtxJ"/>
    <property type="match status" value="1"/>
</dbReference>
<dbReference type="AlphaFoldDB" id="A0A1N7NBF4"/>
<reference evidence="2" key="1">
    <citation type="submission" date="2017-01" db="EMBL/GenBank/DDBJ databases">
        <authorList>
            <person name="Varghese N."/>
            <person name="Submissions S."/>
        </authorList>
    </citation>
    <scope>NUCLEOTIDE SEQUENCE [LARGE SCALE GENOMIC DNA]</scope>
    <source>
        <strain evidence="2">DSM 45196</strain>
    </source>
</reference>
<gene>
    <name evidence="1" type="ORF">SAMN05421790_10899</name>
</gene>
<evidence type="ECO:0000313" key="1">
    <source>
        <dbReference type="EMBL" id="SIS95551.1"/>
    </source>
</evidence>
<dbReference type="Pfam" id="PF11009">
    <property type="entry name" value="BrxC"/>
    <property type="match status" value="1"/>
</dbReference>
<dbReference type="Gene3D" id="3.40.30.10">
    <property type="entry name" value="Glutaredoxin"/>
    <property type="match status" value="1"/>
</dbReference>
<dbReference type="SUPFAM" id="SSF52833">
    <property type="entry name" value="Thioredoxin-like"/>
    <property type="match status" value="1"/>
</dbReference>
<dbReference type="InterPro" id="IPR036249">
    <property type="entry name" value="Thioredoxin-like_sf"/>
</dbReference>